<comment type="caution">
    <text evidence="5">The sequence shown here is derived from an EMBL/GenBank/DDBJ whole genome shotgun (WGS) entry which is preliminary data.</text>
</comment>
<accession>A0A2T0ATY2</accession>
<keyword evidence="3 5" id="KW-0238">DNA-binding</keyword>
<evidence type="ECO:0000313" key="6">
    <source>
        <dbReference type="Proteomes" id="UP000238415"/>
    </source>
</evidence>
<dbReference type="GO" id="GO:0030527">
    <property type="term" value="F:structural constituent of chromatin"/>
    <property type="evidence" value="ECO:0007669"/>
    <property type="project" value="InterPro"/>
</dbReference>
<dbReference type="AlphaFoldDB" id="A0A2T0ATY2"/>
<dbReference type="PRINTS" id="PR01727">
    <property type="entry name" value="DNABINDINGHU"/>
</dbReference>
<dbReference type="GO" id="GO:0030261">
    <property type="term" value="P:chromosome condensation"/>
    <property type="evidence" value="ECO:0007669"/>
    <property type="project" value="UniProtKB-KW"/>
</dbReference>
<name>A0A2T0ATY2_9FIRM</name>
<dbReference type="OrthoDB" id="9799835at2"/>
<dbReference type="FunFam" id="4.10.520.10:FF:000001">
    <property type="entry name" value="DNA-binding protein HU"/>
    <property type="match status" value="1"/>
</dbReference>
<sequence>MNKVDLVASVAEKADLTKKEAEKVVGAVLASIEEALAQGDKVQLVGFGTFEVKERAARVGRNPRTGEEIKIAATRVPVFKPGKALKEAVAK</sequence>
<dbReference type="PANTHER" id="PTHR33175:SF3">
    <property type="entry name" value="DNA-BINDING PROTEIN HU-BETA"/>
    <property type="match status" value="1"/>
</dbReference>
<dbReference type="Gene3D" id="4.10.520.10">
    <property type="entry name" value="IHF-like DNA-binding proteins"/>
    <property type="match status" value="1"/>
</dbReference>
<evidence type="ECO:0000313" key="5">
    <source>
        <dbReference type="EMBL" id="PRR73895.1"/>
    </source>
</evidence>
<dbReference type="EMBL" id="PVXM01000015">
    <property type="protein sequence ID" value="PRR73895.1"/>
    <property type="molecule type" value="Genomic_DNA"/>
</dbReference>
<dbReference type="InterPro" id="IPR010992">
    <property type="entry name" value="IHF-like_DNA-bd_dom_sf"/>
</dbReference>
<dbReference type="GO" id="GO:1990103">
    <property type="term" value="C:DnaA-HU complex"/>
    <property type="evidence" value="ECO:0007669"/>
    <property type="project" value="UniProtKB-ARBA"/>
</dbReference>
<dbReference type="GO" id="GO:0006270">
    <property type="term" value="P:DNA replication initiation"/>
    <property type="evidence" value="ECO:0007669"/>
    <property type="project" value="UniProtKB-ARBA"/>
</dbReference>
<reference evidence="5 6" key="1">
    <citation type="submission" date="2018-03" db="EMBL/GenBank/DDBJ databases">
        <title>Genome sequence of Moorella humiferrea DSM 23265.</title>
        <authorList>
            <person name="Poehlein A."/>
            <person name="Daniel R."/>
        </authorList>
    </citation>
    <scope>NUCLEOTIDE SEQUENCE [LARGE SCALE GENOMIC DNA]</scope>
    <source>
        <strain evidence="5 6">DSM 23265</strain>
    </source>
</reference>
<keyword evidence="6" id="KW-1185">Reference proteome</keyword>
<evidence type="ECO:0000256" key="4">
    <source>
        <dbReference type="RuleBase" id="RU003939"/>
    </source>
</evidence>
<dbReference type="GO" id="GO:0003677">
    <property type="term" value="F:DNA binding"/>
    <property type="evidence" value="ECO:0007669"/>
    <property type="project" value="UniProtKB-KW"/>
</dbReference>
<dbReference type="RefSeq" id="WP_106005024.1">
    <property type="nucleotide sequence ID" value="NZ_CP136418.1"/>
</dbReference>
<organism evidence="5 6">
    <name type="scientific">Neomoorella humiferrea</name>
    <dbReference type="NCBI Taxonomy" id="676965"/>
    <lineage>
        <taxon>Bacteria</taxon>
        <taxon>Bacillati</taxon>
        <taxon>Bacillota</taxon>
        <taxon>Clostridia</taxon>
        <taxon>Neomoorellales</taxon>
        <taxon>Neomoorellaceae</taxon>
        <taxon>Neomoorella</taxon>
    </lineage>
</organism>
<keyword evidence="2" id="KW-0226">DNA condensation</keyword>
<dbReference type="GO" id="GO:0042802">
    <property type="term" value="F:identical protein binding"/>
    <property type="evidence" value="ECO:0007669"/>
    <property type="project" value="UniProtKB-ARBA"/>
</dbReference>
<protein>
    <submittedName>
        <fullName evidence="5">DNA-binding protein HU</fullName>
    </submittedName>
</protein>
<dbReference type="SUPFAM" id="SSF47729">
    <property type="entry name" value="IHF-like DNA-binding proteins"/>
    <property type="match status" value="1"/>
</dbReference>
<dbReference type="GO" id="GO:0005829">
    <property type="term" value="C:cytosol"/>
    <property type="evidence" value="ECO:0007669"/>
    <property type="project" value="TreeGrafter"/>
</dbReference>
<dbReference type="InterPro" id="IPR020816">
    <property type="entry name" value="Histone-like_DNA-bd_CS"/>
</dbReference>
<evidence type="ECO:0000256" key="2">
    <source>
        <dbReference type="ARBA" id="ARBA00023067"/>
    </source>
</evidence>
<evidence type="ECO:0000256" key="1">
    <source>
        <dbReference type="ARBA" id="ARBA00010529"/>
    </source>
</evidence>
<dbReference type="GO" id="GO:1990178">
    <property type="term" value="C:HU-DNA complex"/>
    <property type="evidence" value="ECO:0007669"/>
    <property type="project" value="UniProtKB-ARBA"/>
</dbReference>
<dbReference type="PANTHER" id="PTHR33175">
    <property type="entry name" value="DNA-BINDING PROTEIN HU"/>
    <property type="match status" value="1"/>
</dbReference>
<comment type="similarity">
    <text evidence="1 4">Belongs to the bacterial histone-like protein family.</text>
</comment>
<gene>
    <name evidence="5" type="primary">hup</name>
    <name evidence="5" type="ORF">MOHU_10350</name>
</gene>
<proteinExistence type="inferred from homology"/>
<dbReference type="CDD" id="cd13831">
    <property type="entry name" value="HU"/>
    <property type="match status" value="1"/>
</dbReference>
<dbReference type="Proteomes" id="UP000238415">
    <property type="component" value="Unassembled WGS sequence"/>
</dbReference>
<dbReference type="SMART" id="SM00411">
    <property type="entry name" value="BHL"/>
    <property type="match status" value="1"/>
</dbReference>
<dbReference type="PROSITE" id="PS00045">
    <property type="entry name" value="HISTONE_LIKE"/>
    <property type="match status" value="1"/>
</dbReference>
<dbReference type="GO" id="GO:0010467">
    <property type="term" value="P:gene expression"/>
    <property type="evidence" value="ECO:0007669"/>
    <property type="project" value="UniProtKB-ARBA"/>
</dbReference>
<dbReference type="InterPro" id="IPR000119">
    <property type="entry name" value="Hist_DNA-bd"/>
</dbReference>
<evidence type="ECO:0000256" key="3">
    <source>
        <dbReference type="ARBA" id="ARBA00023125"/>
    </source>
</evidence>
<dbReference type="Pfam" id="PF00216">
    <property type="entry name" value="Bac_DNA_binding"/>
    <property type="match status" value="1"/>
</dbReference>